<dbReference type="Proteomes" id="UP001233172">
    <property type="component" value="Unassembled WGS sequence"/>
</dbReference>
<dbReference type="SUPFAM" id="SSF56436">
    <property type="entry name" value="C-type lectin-like"/>
    <property type="match status" value="1"/>
</dbReference>
<name>A0AAD8C8T6_BIOPF</name>
<evidence type="ECO:0000313" key="2">
    <source>
        <dbReference type="EMBL" id="KAK0067719.1"/>
    </source>
</evidence>
<dbReference type="Pfam" id="PF00059">
    <property type="entry name" value="Lectin_C"/>
    <property type="match status" value="1"/>
</dbReference>
<feature type="domain" description="C-type lectin" evidence="1">
    <location>
        <begin position="1"/>
        <end position="95"/>
    </location>
</feature>
<dbReference type="PROSITE" id="PS50041">
    <property type="entry name" value="C_TYPE_LECTIN_2"/>
    <property type="match status" value="1"/>
</dbReference>
<dbReference type="InterPro" id="IPR016186">
    <property type="entry name" value="C-type_lectin-like/link_sf"/>
</dbReference>
<dbReference type="InterPro" id="IPR001304">
    <property type="entry name" value="C-type_lectin-like"/>
</dbReference>
<reference evidence="2" key="1">
    <citation type="journal article" date="2023" name="PLoS Negl. Trop. Dis.">
        <title>A genome sequence for Biomphalaria pfeifferi, the major vector snail for the human-infecting parasite Schistosoma mansoni.</title>
        <authorList>
            <person name="Bu L."/>
            <person name="Lu L."/>
            <person name="Laidemitt M.R."/>
            <person name="Zhang S.M."/>
            <person name="Mutuku M."/>
            <person name="Mkoji G."/>
            <person name="Steinauer M."/>
            <person name="Loker E.S."/>
        </authorList>
    </citation>
    <scope>NUCLEOTIDE SEQUENCE</scope>
    <source>
        <strain evidence="2">KasaAsao</strain>
    </source>
</reference>
<dbReference type="PANTHER" id="PTHR22801:SF63">
    <property type="entry name" value="C-TYPE LECTIN DOMAIN-CONTAINING PROTEIN"/>
    <property type="match status" value="1"/>
</dbReference>
<keyword evidence="3" id="KW-1185">Reference proteome</keyword>
<accession>A0AAD8C8T6</accession>
<dbReference type="Gene3D" id="3.10.100.10">
    <property type="entry name" value="Mannose-Binding Protein A, subunit A"/>
    <property type="match status" value="1"/>
</dbReference>
<dbReference type="AlphaFoldDB" id="A0AAD8C8T6"/>
<feature type="non-terminal residue" evidence="2">
    <location>
        <position position="102"/>
    </location>
</feature>
<sequence>MSSHLYTIKTLEKLKILQDNYSNIPKIWIGLNDIAVEGVYRWEDDDSVCDVSWQPMIYIPGEPNNVGDEDCNIFNFELPKINDFPCSGSCMFICEKPFYNIS</sequence>
<organism evidence="2 3">
    <name type="scientific">Biomphalaria pfeifferi</name>
    <name type="common">Bloodfluke planorb</name>
    <name type="synonym">Freshwater snail</name>
    <dbReference type="NCBI Taxonomy" id="112525"/>
    <lineage>
        <taxon>Eukaryota</taxon>
        <taxon>Metazoa</taxon>
        <taxon>Spiralia</taxon>
        <taxon>Lophotrochozoa</taxon>
        <taxon>Mollusca</taxon>
        <taxon>Gastropoda</taxon>
        <taxon>Heterobranchia</taxon>
        <taxon>Euthyneura</taxon>
        <taxon>Panpulmonata</taxon>
        <taxon>Hygrophila</taxon>
        <taxon>Lymnaeoidea</taxon>
        <taxon>Planorbidae</taxon>
        <taxon>Biomphalaria</taxon>
    </lineage>
</organism>
<evidence type="ECO:0000259" key="1">
    <source>
        <dbReference type="PROSITE" id="PS50041"/>
    </source>
</evidence>
<dbReference type="EMBL" id="JASAOG010000006">
    <property type="protein sequence ID" value="KAK0067719.1"/>
    <property type="molecule type" value="Genomic_DNA"/>
</dbReference>
<proteinExistence type="predicted"/>
<comment type="caution">
    <text evidence="2">The sequence shown here is derived from an EMBL/GenBank/DDBJ whole genome shotgun (WGS) entry which is preliminary data.</text>
</comment>
<reference evidence="2" key="2">
    <citation type="submission" date="2023-04" db="EMBL/GenBank/DDBJ databases">
        <authorList>
            <person name="Bu L."/>
            <person name="Lu L."/>
            <person name="Laidemitt M.R."/>
            <person name="Zhang S.M."/>
            <person name="Mutuku M."/>
            <person name="Mkoji G."/>
            <person name="Steinauer M."/>
            <person name="Loker E.S."/>
        </authorList>
    </citation>
    <scope>NUCLEOTIDE SEQUENCE</scope>
    <source>
        <strain evidence="2">KasaAsao</strain>
        <tissue evidence="2">Whole Snail</tissue>
    </source>
</reference>
<dbReference type="PANTHER" id="PTHR22801">
    <property type="entry name" value="LITHOSTATHINE"/>
    <property type="match status" value="1"/>
</dbReference>
<gene>
    <name evidence="2" type="ORF">Bpfe_002560</name>
</gene>
<dbReference type="InterPro" id="IPR016187">
    <property type="entry name" value="CTDL_fold"/>
</dbReference>
<dbReference type="InterPro" id="IPR050801">
    <property type="entry name" value="Ca-Dep_Lectins_ImmuneDev"/>
</dbReference>
<protein>
    <submittedName>
        <fullName evidence="2">C-type lectin domain family 4 member M</fullName>
    </submittedName>
</protein>
<evidence type="ECO:0000313" key="3">
    <source>
        <dbReference type="Proteomes" id="UP001233172"/>
    </source>
</evidence>